<feature type="compositionally biased region" description="Pro residues" evidence="1">
    <location>
        <begin position="514"/>
        <end position="535"/>
    </location>
</feature>
<feature type="region of interest" description="Disordered" evidence="1">
    <location>
        <begin position="587"/>
        <end position="614"/>
    </location>
</feature>
<feature type="compositionally biased region" description="Low complexity" evidence="1">
    <location>
        <begin position="392"/>
        <end position="426"/>
    </location>
</feature>
<dbReference type="AlphaFoldDB" id="A0A8H3D1K1"/>
<feature type="region of interest" description="Disordered" evidence="1">
    <location>
        <begin position="507"/>
        <end position="540"/>
    </location>
</feature>
<evidence type="ECO:0000256" key="1">
    <source>
        <dbReference type="SAM" id="MobiDB-lite"/>
    </source>
</evidence>
<comment type="caution">
    <text evidence="2">The sequence shown here is derived from an EMBL/GenBank/DDBJ whole genome shotgun (WGS) entry which is preliminary data.</text>
</comment>
<protein>
    <submittedName>
        <fullName evidence="2">Uncharacterized protein</fullName>
    </submittedName>
</protein>
<organism evidence="2 3">
    <name type="scientific">Rhizoctonia solani</name>
    <dbReference type="NCBI Taxonomy" id="456999"/>
    <lineage>
        <taxon>Eukaryota</taxon>
        <taxon>Fungi</taxon>
        <taxon>Dikarya</taxon>
        <taxon>Basidiomycota</taxon>
        <taxon>Agaricomycotina</taxon>
        <taxon>Agaricomycetes</taxon>
        <taxon>Cantharellales</taxon>
        <taxon>Ceratobasidiaceae</taxon>
        <taxon>Rhizoctonia</taxon>
    </lineage>
</organism>
<evidence type="ECO:0000313" key="2">
    <source>
        <dbReference type="EMBL" id="CAE6500255.1"/>
    </source>
</evidence>
<dbReference type="EMBL" id="CAJMWT010005024">
    <property type="protein sequence ID" value="CAE6500255.1"/>
    <property type="molecule type" value="Genomic_DNA"/>
</dbReference>
<feature type="compositionally biased region" description="Polar residues" evidence="1">
    <location>
        <begin position="595"/>
        <end position="612"/>
    </location>
</feature>
<feature type="region of interest" description="Disordered" evidence="1">
    <location>
        <begin position="633"/>
        <end position="679"/>
    </location>
</feature>
<feature type="region of interest" description="Disordered" evidence="1">
    <location>
        <begin position="24"/>
        <end position="56"/>
    </location>
</feature>
<dbReference type="Proteomes" id="UP000663843">
    <property type="component" value="Unassembled WGS sequence"/>
</dbReference>
<feature type="compositionally biased region" description="Polar residues" evidence="1">
    <location>
        <begin position="668"/>
        <end position="679"/>
    </location>
</feature>
<gene>
    <name evidence="2" type="ORF">RDB_LOCUS138861</name>
</gene>
<name>A0A8H3D1K1_9AGAM</name>
<feature type="region of interest" description="Disordered" evidence="1">
    <location>
        <begin position="275"/>
        <end position="456"/>
    </location>
</feature>
<feature type="region of interest" description="Disordered" evidence="1">
    <location>
        <begin position="74"/>
        <end position="107"/>
    </location>
</feature>
<accession>A0A8H3D1K1</accession>
<reference evidence="2" key="1">
    <citation type="submission" date="2021-01" db="EMBL/GenBank/DDBJ databases">
        <authorList>
            <person name="Kaushik A."/>
        </authorList>
    </citation>
    <scope>NUCLEOTIDE SEQUENCE</scope>
    <source>
        <strain evidence="2">AG2-2IIIB</strain>
    </source>
</reference>
<sequence>MHMVHSHHRQASVASFASSLYLPVDPENPPKLDDETDTYPSSDELFGPDHEEGDDYTISSRRYLSSHSRYSTAFSYVSHPPTPPRSTRSTLSLERSSSSISLTSPQLTRHSNTELSFSPSAWSHKPVLRTVTLTTTTSELPSPPSTARSSNEAPMSATLDMLTAEPTVDEDQGVPIEKFDQLALEHLEQDQALLQMLRKLDDQKLRIAQLTYALSRLRILSNSACLSPSESGAPVATGSSLLIQPRRLGAVIPKPLIVQQSPKSATYTIGRTTLSSANGTSSLSGPSTNEAVNQRRRAKQQLHEFALRRPARMAKGRGNSKFVAEDTAARARRTGWEGARGSPSMVMRETKPRAAQVVDHPNITLRRPTRPDPPAHVVSPARTPRPSAQSATSTPPRLLSLFSSPSSATSKSPQTPVQSQTSPPVVYDSMPTPIPRRDNRQKPLPPRPVSPTKPMRLARNISFTYEIPPVPPLDQTTAHITLVDRATPPLPADEVQHRLAATFAHFSKTRASSPQPPIALPSPPPPPLPRAPSPPRRALDYQEDQPDYLEQMLHRKWIAQLDEHSHQARGSWKSPLKAIKQKIAGGFGVPRRPSRASTIDSASDTTHSQSHAHASLEVTGYVQGLGTVDEGVDSEYGFGGRSLTPAPDGKARKSKKKGSGKEEGSKSTWRFSRLGSSAS</sequence>
<feature type="compositionally biased region" description="Low complexity" evidence="1">
    <location>
        <begin position="85"/>
        <end position="104"/>
    </location>
</feature>
<proteinExistence type="predicted"/>
<feature type="compositionally biased region" description="Polar residues" evidence="1">
    <location>
        <begin position="275"/>
        <end position="292"/>
    </location>
</feature>
<evidence type="ECO:0000313" key="3">
    <source>
        <dbReference type="Proteomes" id="UP000663843"/>
    </source>
</evidence>